<dbReference type="KEGG" id="ppsu:NO713_05298"/>
<organism evidence="1 2">
    <name type="scientific">Planktothrix pseudagardhii</name>
    <dbReference type="NCBI Taxonomy" id="132604"/>
    <lineage>
        <taxon>Bacteria</taxon>
        <taxon>Bacillati</taxon>
        <taxon>Cyanobacteriota</taxon>
        <taxon>Cyanophyceae</taxon>
        <taxon>Oscillatoriophycideae</taxon>
        <taxon>Oscillatoriales</taxon>
        <taxon>Microcoleaceae</taxon>
        <taxon>Planktothrix</taxon>
    </lineage>
</organism>
<sequence length="112" mass="12759">MQDVKVPVSDSYHNYLIESLKAPEEAAAYLEVALEEGSDQPQLLKKVISNILEAHIQLNDGYNSNQINREKLDQAVALINYDAIYDFVELVDILGFKISIQVKESEIEEYEK</sequence>
<accession>A0A9W4CT81</accession>
<proteinExistence type="predicted"/>
<keyword evidence="2" id="KW-1185">Reference proteome</keyword>
<dbReference type="EMBL" id="LR882967">
    <property type="protein sequence ID" value="CAD5984621.1"/>
    <property type="molecule type" value="Genomic_DNA"/>
</dbReference>
<name>A0A9W4CT81_9CYAN</name>
<dbReference type="RefSeq" id="WP_254175006.1">
    <property type="nucleotide sequence ID" value="NZ_LR882967.1"/>
</dbReference>
<evidence type="ECO:0000313" key="2">
    <source>
        <dbReference type="Proteomes" id="UP001153719"/>
    </source>
</evidence>
<evidence type="ECO:0000313" key="1">
    <source>
        <dbReference type="EMBL" id="CAD5984621.1"/>
    </source>
</evidence>
<gene>
    <name evidence="1" type="ORF">NO713_05298</name>
</gene>
<dbReference type="Proteomes" id="UP001153719">
    <property type="component" value="Chromosome"/>
</dbReference>
<protein>
    <submittedName>
        <fullName evidence="1">Uncharacterized protein</fullName>
    </submittedName>
</protein>
<dbReference type="AlphaFoldDB" id="A0A9W4CT81"/>
<reference evidence="1" key="1">
    <citation type="submission" date="2020-09" db="EMBL/GenBank/DDBJ databases">
        <authorList>
            <person name="Blom J."/>
        </authorList>
    </citation>
    <scope>NUCLEOTIDE SEQUENCE</scope>
    <source>
        <strain evidence="1">No.713</strain>
    </source>
</reference>